<dbReference type="AlphaFoldDB" id="A0A7C3PAK6"/>
<sequence length="84" mass="9661">MVLRILFAPITGLTWIAEQLQERVDAEMNVKENLQKELLALQLAFDMGDVEEEEFETREEELLLALQAIDDQERAERAAEAEAE</sequence>
<gene>
    <name evidence="2" type="ORF">ENR64_02800</name>
</gene>
<evidence type="ECO:0000313" key="2">
    <source>
        <dbReference type="EMBL" id="HFM96692.1"/>
    </source>
</evidence>
<accession>A0A7C3PAK6</accession>
<feature type="coiled-coil region" evidence="1">
    <location>
        <begin position="17"/>
        <end position="44"/>
    </location>
</feature>
<dbReference type="EMBL" id="DSRU01000039">
    <property type="protein sequence ID" value="HFM96692.1"/>
    <property type="molecule type" value="Genomic_DNA"/>
</dbReference>
<name>A0A7C3PAK6_9CYAN</name>
<evidence type="ECO:0000256" key="1">
    <source>
        <dbReference type="SAM" id="Coils"/>
    </source>
</evidence>
<proteinExistence type="predicted"/>
<protein>
    <submittedName>
        <fullName evidence="2">Gas vesicle protein GvpG</fullName>
    </submittedName>
</protein>
<comment type="caution">
    <text evidence="2">The sequence shown here is derived from an EMBL/GenBank/DDBJ whole genome shotgun (WGS) entry which is preliminary data.</text>
</comment>
<dbReference type="Pfam" id="PF05120">
    <property type="entry name" value="GvpG"/>
    <property type="match status" value="1"/>
</dbReference>
<keyword evidence="1" id="KW-0175">Coiled coil</keyword>
<reference evidence="2" key="1">
    <citation type="journal article" date="2020" name="mSystems">
        <title>Genome- and Community-Level Interaction Insights into Carbon Utilization and Element Cycling Functions of Hydrothermarchaeota in Hydrothermal Sediment.</title>
        <authorList>
            <person name="Zhou Z."/>
            <person name="Liu Y."/>
            <person name="Xu W."/>
            <person name="Pan J."/>
            <person name="Luo Z.H."/>
            <person name="Li M."/>
        </authorList>
    </citation>
    <scope>NUCLEOTIDE SEQUENCE [LARGE SCALE GENOMIC DNA]</scope>
    <source>
        <strain evidence="2">SpSt-418</strain>
    </source>
</reference>
<dbReference type="InterPro" id="IPR007804">
    <property type="entry name" value="GvpG"/>
</dbReference>
<organism evidence="2">
    <name type="scientific">Oscillatoriales cyanobacterium SpSt-418</name>
    <dbReference type="NCBI Taxonomy" id="2282169"/>
    <lineage>
        <taxon>Bacteria</taxon>
        <taxon>Bacillati</taxon>
        <taxon>Cyanobacteriota</taxon>
        <taxon>Cyanophyceae</taxon>
        <taxon>Oscillatoriophycideae</taxon>
        <taxon>Oscillatoriales</taxon>
    </lineage>
</organism>